<dbReference type="FunCoup" id="A0A2K1IBN5">
    <property type="interactions" value="840"/>
</dbReference>
<evidence type="ECO:0000313" key="2">
    <source>
        <dbReference type="EMBL" id="PNR26700.1"/>
    </source>
</evidence>
<dbReference type="GO" id="GO:0006629">
    <property type="term" value="P:lipid metabolic process"/>
    <property type="evidence" value="ECO:0007669"/>
    <property type="project" value="InterPro"/>
</dbReference>
<dbReference type="KEGG" id="ppp:112277760"/>
<dbReference type="PaxDb" id="3218-PP1S306_69V6.1"/>
<dbReference type="EMBL" id="ABEU02000026">
    <property type="protein sequence ID" value="PNR26700.1"/>
    <property type="molecule type" value="Genomic_DNA"/>
</dbReference>
<dbReference type="Gramene" id="Pp3c26_3430V3.2">
    <property type="protein sequence ID" value="PAC:32917199.CDS.1"/>
    <property type="gene ID" value="Pp3c26_3430"/>
</dbReference>
<gene>
    <name evidence="3" type="primary">LOC112277760</name>
    <name evidence="2" type="ORF">PHYPA_030181</name>
</gene>
<organism evidence="2">
    <name type="scientific">Physcomitrium patens</name>
    <name type="common">Spreading-leaved earth moss</name>
    <name type="synonym">Physcomitrella patens</name>
    <dbReference type="NCBI Taxonomy" id="3218"/>
    <lineage>
        <taxon>Eukaryota</taxon>
        <taxon>Viridiplantae</taxon>
        <taxon>Streptophyta</taxon>
        <taxon>Embryophyta</taxon>
        <taxon>Bryophyta</taxon>
        <taxon>Bryophytina</taxon>
        <taxon>Bryopsida</taxon>
        <taxon>Funariidae</taxon>
        <taxon>Funariales</taxon>
        <taxon>Funariaceae</taxon>
        <taxon>Physcomitrium</taxon>
    </lineage>
</organism>
<dbReference type="RefSeq" id="XP_024366224.1">
    <property type="nucleotide sequence ID" value="XM_024510456.2"/>
</dbReference>
<dbReference type="AlphaFoldDB" id="A0A2K1IBN5"/>
<dbReference type="Proteomes" id="UP000006727">
    <property type="component" value="Chromosome 26"/>
</dbReference>
<dbReference type="InterPro" id="IPR002921">
    <property type="entry name" value="Fungal_lipase-type"/>
</dbReference>
<accession>A0A2K1IBN5</accession>
<protein>
    <recommendedName>
        <fullName evidence="1">Fungal lipase-type domain-containing protein</fullName>
    </recommendedName>
</protein>
<dbReference type="PANTHER" id="PTHR31479">
    <property type="entry name" value="ALPHA/BETA-HYDROLASES SUPERFAMILY PROTEIN"/>
    <property type="match status" value="1"/>
</dbReference>
<dbReference type="Gramene" id="Pp3c26_3430V3.1">
    <property type="protein sequence ID" value="PAC:32917198.CDS.1"/>
    <property type="gene ID" value="Pp3c26_3430"/>
</dbReference>
<dbReference type="Pfam" id="PF01764">
    <property type="entry name" value="Lipase_3"/>
    <property type="match status" value="1"/>
</dbReference>
<reference evidence="2 4" key="2">
    <citation type="journal article" date="2018" name="Plant J.">
        <title>The Physcomitrella patens chromosome-scale assembly reveals moss genome structure and evolution.</title>
        <authorList>
            <person name="Lang D."/>
            <person name="Ullrich K.K."/>
            <person name="Murat F."/>
            <person name="Fuchs J."/>
            <person name="Jenkins J."/>
            <person name="Haas F.B."/>
            <person name="Piednoel M."/>
            <person name="Gundlach H."/>
            <person name="Van Bel M."/>
            <person name="Meyberg R."/>
            <person name="Vives C."/>
            <person name="Morata J."/>
            <person name="Symeonidi A."/>
            <person name="Hiss M."/>
            <person name="Muchero W."/>
            <person name="Kamisugi Y."/>
            <person name="Saleh O."/>
            <person name="Blanc G."/>
            <person name="Decker E.L."/>
            <person name="van Gessel N."/>
            <person name="Grimwood J."/>
            <person name="Hayes R.D."/>
            <person name="Graham S.W."/>
            <person name="Gunter L.E."/>
            <person name="McDaniel S.F."/>
            <person name="Hoernstein S.N.W."/>
            <person name="Larsson A."/>
            <person name="Li F.W."/>
            <person name="Perroud P.F."/>
            <person name="Phillips J."/>
            <person name="Ranjan P."/>
            <person name="Rokshar D.S."/>
            <person name="Rothfels C.J."/>
            <person name="Schneider L."/>
            <person name="Shu S."/>
            <person name="Stevenson D.W."/>
            <person name="Thummler F."/>
            <person name="Tillich M."/>
            <person name="Villarreal Aguilar J.C."/>
            <person name="Widiez T."/>
            <person name="Wong G.K."/>
            <person name="Wymore A."/>
            <person name="Zhang Y."/>
            <person name="Zimmer A.D."/>
            <person name="Quatrano R.S."/>
            <person name="Mayer K.F.X."/>
            <person name="Goodstein D."/>
            <person name="Casacuberta J.M."/>
            <person name="Vandepoele K."/>
            <person name="Reski R."/>
            <person name="Cuming A.C."/>
            <person name="Tuskan G.A."/>
            <person name="Maumus F."/>
            <person name="Salse J."/>
            <person name="Schmutz J."/>
            <person name="Rensing S.A."/>
        </authorList>
    </citation>
    <scope>NUCLEOTIDE SEQUENCE [LARGE SCALE GENOMIC DNA]</scope>
    <source>
        <strain evidence="3 4">cv. Gransden 2004</strain>
    </source>
</reference>
<feature type="domain" description="Fungal lipase-type" evidence="1">
    <location>
        <begin position="194"/>
        <end position="242"/>
    </location>
</feature>
<reference evidence="3" key="3">
    <citation type="submission" date="2020-12" db="UniProtKB">
        <authorList>
            <consortium name="EnsemblPlants"/>
        </authorList>
    </citation>
    <scope>IDENTIFICATION</scope>
</reference>
<dbReference type="Gene3D" id="3.40.50.1820">
    <property type="entry name" value="alpha/beta hydrolase"/>
    <property type="match status" value="1"/>
</dbReference>
<dbReference type="InterPro" id="IPR029058">
    <property type="entry name" value="AB_hydrolase_fold"/>
</dbReference>
<dbReference type="EnsemblPlants" id="Pp3c26_3430V3.1">
    <property type="protein sequence ID" value="PAC:32917198.CDS.1"/>
    <property type="gene ID" value="Pp3c26_3430"/>
</dbReference>
<evidence type="ECO:0000313" key="3">
    <source>
        <dbReference type="EnsemblPlants" id="PAC:32917198.CDS.1"/>
    </source>
</evidence>
<evidence type="ECO:0000313" key="4">
    <source>
        <dbReference type="Proteomes" id="UP000006727"/>
    </source>
</evidence>
<dbReference type="GeneID" id="112277760"/>
<dbReference type="EnsemblPlants" id="Pp3c26_3430V3.2">
    <property type="protein sequence ID" value="PAC:32917199.CDS.1"/>
    <property type="gene ID" value="Pp3c26_3430"/>
</dbReference>
<name>A0A2K1IBN5_PHYPA</name>
<dbReference type="OrthoDB" id="58570at2759"/>
<sequence length="464" mass="52099">MPRLDRVGAALWAVGSSAVETYRTRSVGAEVSRDGIAVGTSADGRSGRKLPGEQTELHEVLSSLIQGVYATDRGLKDAHLFYEALGYEQETLEDEHPDDDIAKVGNPSCKIRLMVFRRRDLAQLQDQAGAAHNDTVESKVSLKMARESEAQACHSNSTPKAEFLPKYVVAIRGTRKYCQRDIKADLQIMLETLHHNTLYDIVKSMTRRVVEKHPHDSVWVAGHSLGAAIGLIVTRELALENMPVETHLFNPPFLSLETLLEKATLLASKGLNKLNRAFKAGTEGMPANLQSAHDYARSSRIMKLAREKKAKLDAKYLETMTPDFIKLEKWSPHLYVNPYDPICNGYIHYFRKQNLFYGGLETQAISLTSGTLRRFFTLDSHSYHLIPSAILHINHRGDTNVLESHPLHQWHEYPTINLQHEKHDLLDELASEDHDHGNIASHIDELRVTTTVSSTVQTPILVPD</sequence>
<keyword evidence="4" id="KW-1185">Reference proteome</keyword>
<evidence type="ECO:0000259" key="1">
    <source>
        <dbReference type="Pfam" id="PF01764"/>
    </source>
</evidence>
<proteinExistence type="predicted"/>
<dbReference type="PANTHER" id="PTHR31479:SF39">
    <property type="entry name" value="FUNGAL LIPASE-LIKE DOMAIN-CONTAINING PROTEIN"/>
    <property type="match status" value="1"/>
</dbReference>
<reference evidence="2 4" key="1">
    <citation type="journal article" date="2008" name="Science">
        <title>The Physcomitrella genome reveals evolutionary insights into the conquest of land by plants.</title>
        <authorList>
            <person name="Rensing S."/>
            <person name="Lang D."/>
            <person name="Zimmer A."/>
            <person name="Terry A."/>
            <person name="Salamov A."/>
            <person name="Shapiro H."/>
            <person name="Nishiyama T."/>
            <person name="Perroud P.-F."/>
            <person name="Lindquist E."/>
            <person name="Kamisugi Y."/>
            <person name="Tanahashi T."/>
            <person name="Sakakibara K."/>
            <person name="Fujita T."/>
            <person name="Oishi K."/>
            <person name="Shin-I T."/>
            <person name="Kuroki Y."/>
            <person name="Toyoda A."/>
            <person name="Suzuki Y."/>
            <person name="Hashimoto A."/>
            <person name="Yamaguchi K."/>
            <person name="Sugano A."/>
            <person name="Kohara Y."/>
            <person name="Fujiyama A."/>
            <person name="Anterola A."/>
            <person name="Aoki S."/>
            <person name="Ashton N."/>
            <person name="Barbazuk W.B."/>
            <person name="Barker E."/>
            <person name="Bennetzen J."/>
            <person name="Bezanilla M."/>
            <person name="Blankenship R."/>
            <person name="Cho S.H."/>
            <person name="Dutcher S."/>
            <person name="Estelle M."/>
            <person name="Fawcett J.A."/>
            <person name="Gundlach H."/>
            <person name="Hanada K."/>
            <person name="Heyl A."/>
            <person name="Hicks K.A."/>
            <person name="Hugh J."/>
            <person name="Lohr M."/>
            <person name="Mayer K."/>
            <person name="Melkozernov A."/>
            <person name="Murata T."/>
            <person name="Nelson D."/>
            <person name="Pils B."/>
            <person name="Prigge M."/>
            <person name="Reiss B."/>
            <person name="Renner T."/>
            <person name="Rombauts S."/>
            <person name="Rushton P."/>
            <person name="Sanderfoot A."/>
            <person name="Schween G."/>
            <person name="Shiu S.-H."/>
            <person name="Stueber K."/>
            <person name="Theodoulou F.L."/>
            <person name="Tu H."/>
            <person name="Van de Peer Y."/>
            <person name="Verrier P.J."/>
            <person name="Waters E."/>
            <person name="Wood A."/>
            <person name="Yang L."/>
            <person name="Cove D."/>
            <person name="Cuming A."/>
            <person name="Hasebe M."/>
            <person name="Lucas S."/>
            <person name="Mishler D.B."/>
            <person name="Reski R."/>
            <person name="Grigoriev I."/>
            <person name="Quatrano R.S."/>
            <person name="Boore J.L."/>
        </authorList>
    </citation>
    <scope>NUCLEOTIDE SEQUENCE [LARGE SCALE GENOMIC DNA]</scope>
    <source>
        <strain evidence="3 4">cv. Gransden 2004</strain>
    </source>
</reference>
<dbReference type="SUPFAM" id="SSF53474">
    <property type="entry name" value="alpha/beta-Hydrolases"/>
    <property type="match status" value="1"/>
</dbReference>